<name>A0A158AP12_9BURK</name>
<dbReference type="InterPro" id="IPR041617">
    <property type="entry name" value="TPR_MalT"/>
</dbReference>
<feature type="domain" description="HTH luxR-type" evidence="4">
    <location>
        <begin position="880"/>
        <end position="945"/>
    </location>
</feature>
<evidence type="ECO:0000313" key="5">
    <source>
        <dbReference type="EMBL" id="SAK59658.1"/>
    </source>
</evidence>
<dbReference type="InterPro" id="IPR027417">
    <property type="entry name" value="P-loop_NTPase"/>
</dbReference>
<dbReference type="PANTHER" id="PTHR44688:SF16">
    <property type="entry name" value="DNA-BINDING TRANSCRIPTIONAL ACTIVATOR DEVR_DOSR"/>
    <property type="match status" value="1"/>
</dbReference>
<dbReference type="Pfam" id="PF17874">
    <property type="entry name" value="TPR_MalT"/>
    <property type="match status" value="1"/>
</dbReference>
<reference evidence="6" key="1">
    <citation type="submission" date="2016-01" db="EMBL/GenBank/DDBJ databases">
        <authorList>
            <person name="Peeters Charlotte."/>
        </authorList>
    </citation>
    <scope>NUCLEOTIDE SEQUENCE [LARGE SCALE GENOMIC DNA]</scope>
</reference>
<dbReference type="EMBL" id="FCOI02000007">
    <property type="protein sequence ID" value="SAK59658.1"/>
    <property type="molecule type" value="Genomic_DNA"/>
</dbReference>
<evidence type="ECO:0000259" key="4">
    <source>
        <dbReference type="PROSITE" id="PS50043"/>
    </source>
</evidence>
<keyword evidence="2" id="KW-0238">DNA-binding</keyword>
<organism evidence="5 6">
    <name type="scientific">Caballeronia temeraria</name>
    <dbReference type="NCBI Taxonomy" id="1777137"/>
    <lineage>
        <taxon>Bacteria</taxon>
        <taxon>Pseudomonadati</taxon>
        <taxon>Pseudomonadota</taxon>
        <taxon>Betaproteobacteria</taxon>
        <taxon>Burkholderiales</taxon>
        <taxon>Burkholderiaceae</taxon>
        <taxon>Caballeronia</taxon>
    </lineage>
</organism>
<keyword evidence="6" id="KW-1185">Reference proteome</keyword>
<dbReference type="InterPro" id="IPR011990">
    <property type="entry name" value="TPR-like_helical_dom_sf"/>
</dbReference>
<dbReference type="Pfam" id="PF25873">
    <property type="entry name" value="WHD_MalT"/>
    <property type="match status" value="1"/>
</dbReference>
<dbReference type="Gene3D" id="1.25.40.10">
    <property type="entry name" value="Tetratricopeptide repeat domain"/>
    <property type="match status" value="1"/>
</dbReference>
<dbReference type="InterPro" id="IPR036388">
    <property type="entry name" value="WH-like_DNA-bd_sf"/>
</dbReference>
<dbReference type="InterPro" id="IPR000792">
    <property type="entry name" value="Tscrpt_reg_LuxR_C"/>
</dbReference>
<dbReference type="PANTHER" id="PTHR44688">
    <property type="entry name" value="DNA-BINDING TRANSCRIPTIONAL ACTIVATOR DEVR_DOSR"/>
    <property type="match status" value="1"/>
</dbReference>
<dbReference type="Pfam" id="PF00196">
    <property type="entry name" value="GerE"/>
    <property type="match status" value="1"/>
</dbReference>
<dbReference type="AlphaFoldDB" id="A0A158AP12"/>
<evidence type="ECO:0000256" key="1">
    <source>
        <dbReference type="ARBA" id="ARBA00023015"/>
    </source>
</evidence>
<evidence type="ECO:0000256" key="3">
    <source>
        <dbReference type="ARBA" id="ARBA00023163"/>
    </source>
</evidence>
<evidence type="ECO:0000313" key="6">
    <source>
        <dbReference type="Proteomes" id="UP000054624"/>
    </source>
</evidence>
<dbReference type="Gene3D" id="1.10.10.10">
    <property type="entry name" value="Winged helix-like DNA-binding domain superfamily/Winged helix DNA-binding domain"/>
    <property type="match status" value="1"/>
</dbReference>
<proteinExistence type="predicted"/>
<protein>
    <submittedName>
        <fullName evidence="5">ATP-dependent transcription regulator LuxR</fullName>
    </submittedName>
</protein>
<dbReference type="SUPFAM" id="SSF46894">
    <property type="entry name" value="C-terminal effector domain of the bipartite response regulators"/>
    <property type="match status" value="1"/>
</dbReference>
<dbReference type="InterPro" id="IPR016032">
    <property type="entry name" value="Sig_transdc_resp-reg_C-effctor"/>
</dbReference>
<dbReference type="InterPro" id="IPR059106">
    <property type="entry name" value="WHD_MalT"/>
</dbReference>
<dbReference type="GO" id="GO:0006355">
    <property type="term" value="P:regulation of DNA-templated transcription"/>
    <property type="evidence" value="ECO:0007669"/>
    <property type="project" value="InterPro"/>
</dbReference>
<dbReference type="GO" id="GO:0003677">
    <property type="term" value="F:DNA binding"/>
    <property type="evidence" value="ECO:0007669"/>
    <property type="project" value="UniProtKB-KW"/>
</dbReference>
<keyword evidence="1" id="KW-0805">Transcription regulation</keyword>
<dbReference type="PROSITE" id="PS50043">
    <property type="entry name" value="HTH_LUXR_2"/>
    <property type="match status" value="1"/>
</dbReference>
<evidence type="ECO:0000256" key="2">
    <source>
        <dbReference type="ARBA" id="ARBA00023125"/>
    </source>
</evidence>
<dbReference type="SMART" id="SM00421">
    <property type="entry name" value="HTH_LUXR"/>
    <property type="match status" value="1"/>
</dbReference>
<accession>A0A158AP12</accession>
<keyword evidence="3" id="KW-0804">Transcription</keyword>
<dbReference type="PRINTS" id="PR00038">
    <property type="entry name" value="HTHLUXR"/>
</dbReference>
<dbReference type="CDD" id="cd06170">
    <property type="entry name" value="LuxR_C_like"/>
    <property type="match status" value="1"/>
</dbReference>
<gene>
    <name evidence="5" type="ORF">AWB76_02788</name>
</gene>
<sequence length="947" mass="104325">MHCGCTAQARKGAKQQMSVSPEKFLDGLNAAELKPLVSSKWVVPCSNRRIAPRERLLSRMTAERRRCCFVLQSPAGYGKTTSLAAWCRALVPFGYDVAWFSLDASDNDPGVWLDYLLTSVGRVNPAISREAMLMQGFGNNQDGLERAVIALVRGIVQHRRELVIAFDDAHHLTDPRILEALQWLLDYAPANLHLAFASRGPIPLSMDRLRAQDQTLELSHADLRLSPEEAESFLKTQLGEVDAASARRLNDLTDGWVSGLQLFSLSLKKKRRATTSGAIDLAIQEHVRDAGTFAVYFEREVLSKLAPAELDLLTRAAACDRFCASLCAALFVRDVPERGGMVNRLARLEGDNLFITPLNQSGQETWYRLHPLLRQTLLERFESWSDGTRREVHACARQWFLEHGYLGEAVHHALKAGEPALAAALIEQCAQTLFLGGQMRTLAALVRQLPQAQVQSSLNLRIWMARQQLFHMEPDACAAGLDALDADLPPQRAAERFTVLVLRGALAIQRDDANLAMSLLPKLLDPPPSADAVTLAGRNNVLSWIYMQRGEFQAARDIQDDHAHPRDAEAAPLIGTGAGVLMGRCFVGLSHALEGQMIQAERTYRAVLREAERHGRAANQSACVAAVLLGEVLYEQNQTEAARELLERRADVFERVAVADVVLRGMLVLSGARWVAGHRLDSFAWLERLEDHGTATGLSRLVGISLAAQVFRRLSNNEYDVASGCLARLQALVAATPERDARSFDGLRYAARAAAIRHQMATGDLEQAALQLDALIDYCEAHGRQGHVAPLRLQRAVVDMKLGRAAQARTNMVTALSMGHRMGLLRSLLDADAGALDLIAEFARQAPFDSVLAFYIERLQAAAPRVADELASRGRTKPRPADGMRALSERELDVMKLLAEALSTKKIARALGLSPETVKWHLTNIYGKLGVSGRDEAVERMRDLAAH</sequence>
<dbReference type="Proteomes" id="UP000054624">
    <property type="component" value="Unassembled WGS sequence"/>
</dbReference>
<dbReference type="STRING" id="1777137.AWB76_02788"/>
<dbReference type="SUPFAM" id="SSF52540">
    <property type="entry name" value="P-loop containing nucleoside triphosphate hydrolases"/>
    <property type="match status" value="1"/>
</dbReference>